<feature type="compositionally biased region" description="Basic and acidic residues" evidence="1">
    <location>
        <begin position="141"/>
        <end position="151"/>
    </location>
</feature>
<name>A0A0N0DVM6_LEPPY</name>
<keyword evidence="2" id="KW-0472">Membrane</keyword>
<dbReference type="GeneID" id="26905074"/>
<dbReference type="VEuPathDB" id="TriTrypDB:LpyrH10_08_2340"/>
<keyword evidence="2" id="KW-1133">Transmembrane helix</keyword>
<dbReference type="VEuPathDB" id="TriTrypDB:LpyrH10_08_2320"/>
<evidence type="ECO:0000313" key="4">
    <source>
        <dbReference type="EMBL" id="KPA80586.1"/>
    </source>
</evidence>
<dbReference type="RefSeq" id="XP_015659025.1">
    <property type="nucleotide sequence ID" value="XM_015802581.1"/>
</dbReference>
<reference evidence="3 5" key="1">
    <citation type="submission" date="2015-07" db="EMBL/GenBank/DDBJ databases">
        <title>High-quality genome of monoxenous trypanosomatid Leptomonas pyrrhocoris.</title>
        <authorList>
            <person name="Flegontov P."/>
            <person name="Butenko A."/>
            <person name="Firsov S."/>
            <person name="Vlcek C."/>
            <person name="Logacheva M.D."/>
            <person name="Field M."/>
            <person name="Filatov D."/>
            <person name="Flegontova O."/>
            <person name="Gerasimov E."/>
            <person name="Jackson A.P."/>
            <person name="Kelly S."/>
            <person name="Opperdoes F."/>
            <person name="O'Reilly A."/>
            <person name="Votypka J."/>
            <person name="Yurchenko V."/>
            <person name="Lukes J."/>
        </authorList>
    </citation>
    <scope>NUCLEOTIDE SEQUENCE [LARGE SCALE GENOMIC DNA]</scope>
    <source>
        <strain evidence="3">H10</strain>
    </source>
</reference>
<dbReference type="GeneID" id="26905076"/>
<feature type="transmembrane region" description="Helical" evidence="2">
    <location>
        <begin position="49"/>
        <end position="72"/>
    </location>
</feature>
<dbReference type="Proteomes" id="UP000037923">
    <property type="component" value="Unassembled WGS sequence"/>
</dbReference>
<evidence type="ECO:0000256" key="1">
    <source>
        <dbReference type="SAM" id="MobiDB-lite"/>
    </source>
</evidence>
<dbReference type="EMBL" id="LGTL01000008">
    <property type="protein sequence ID" value="KPA80586.1"/>
    <property type="molecule type" value="Genomic_DNA"/>
</dbReference>
<feature type="transmembrane region" description="Helical" evidence="2">
    <location>
        <begin position="93"/>
        <end position="111"/>
    </location>
</feature>
<sequence>MVYAWVRGPSLVFLCAELTVCGCECASRFFSLNGAHDSFVTARCFSLDAFGLFLFPFFFSLASFLFFLMRVCASWRCAGSYSFTSVGITRCRLLCLWVVSVVGCFPSLLFYPSDVRSFPLFPQRDTHIYLHKKTCVARTRQEQENGEKESSALKSRKMRCSER</sequence>
<dbReference type="AlphaFoldDB" id="A0A0N0DVM6"/>
<evidence type="ECO:0000313" key="5">
    <source>
        <dbReference type="Proteomes" id="UP000037923"/>
    </source>
</evidence>
<evidence type="ECO:0000256" key="2">
    <source>
        <dbReference type="SAM" id="Phobius"/>
    </source>
</evidence>
<accession>A0A0N0DVM6</accession>
<dbReference type="EMBL" id="LGTL01000008">
    <property type="protein sequence ID" value="KPA80584.1"/>
    <property type="molecule type" value="Genomic_DNA"/>
</dbReference>
<comment type="caution">
    <text evidence="3">The sequence shown here is derived from an EMBL/GenBank/DDBJ whole genome shotgun (WGS) entry which is preliminary data.</text>
</comment>
<feature type="compositionally biased region" description="Basic residues" evidence="1">
    <location>
        <begin position="154"/>
        <end position="163"/>
    </location>
</feature>
<protein>
    <submittedName>
        <fullName evidence="4">Putative fumarate hydratase</fullName>
    </submittedName>
</protein>
<evidence type="ECO:0000313" key="3">
    <source>
        <dbReference type="EMBL" id="KPA80584.1"/>
    </source>
</evidence>
<feature type="region of interest" description="Disordered" evidence="1">
    <location>
        <begin position="141"/>
        <end position="163"/>
    </location>
</feature>
<gene>
    <name evidence="3" type="ORF">ABB37_04783</name>
    <name evidence="4" type="ORF">ABB37_04785</name>
</gene>
<dbReference type="RefSeq" id="XP_015659023.1">
    <property type="nucleotide sequence ID" value="XM_015802579.1"/>
</dbReference>
<organism evidence="3 5">
    <name type="scientific">Leptomonas pyrrhocoris</name>
    <name type="common">Firebug parasite</name>
    <dbReference type="NCBI Taxonomy" id="157538"/>
    <lineage>
        <taxon>Eukaryota</taxon>
        <taxon>Discoba</taxon>
        <taxon>Euglenozoa</taxon>
        <taxon>Kinetoplastea</taxon>
        <taxon>Metakinetoplastina</taxon>
        <taxon>Trypanosomatida</taxon>
        <taxon>Trypanosomatidae</taxon>
        <taxon>Leishmaniinae</taxon>
        <taxon>Leptomonas</taxon>
    </lineage>
</organism>
<proteinExistence type="predicted"/>
<keyword evidence="5" id="KW-1185">Reference proteome</keyword>
<keyword evidence="2" id="KW-0812">Transmembrane</keyword>